<dbReference type="InterPro" id="IPR006045">
    <property type="entry name" value="Cupin_1"/>
</dbReference>
<comment type="caution">
    <text evidence="2">The sequence shown here is derived from an EMBL/GenBank/DDBJ whole genome shotgun (WGS) entry which is preliminary data.</text>
</comment>
<evidence type="ECO:0000313" key="2">
    <source>
        <dbReference type="EMBL" id="KAH9301067.1"/>
    </source>
</evidence>
<feature type="non-terminal residue" evidence="2">
    <location>
        <position position="1"/>
    </location>
</feature>
<keyword evidence="3" id="KW-1185">Reference proteome</keyword>
<dbReference type="Pfam" id="PF00190">
    <property type="entry name" value="Cupin_1"/>
    <property type="match status" value="1"/>
</dbReference>
<feature type="non-terminal residue" evidence="2">
    <location>
        <position position="125"/>
    </location>
</feature>
<accession>A0AA38CIZ9</accession>
<feature type="domain" description="Cupin type-1" evidence="1">
    <location>
        <begin position="1"/>
        <end position="125"/>
    </location>
</feature>
<sequence length="125" mass="14540">KELQDKDDHQPFRAGEIHMVLPSFRQQSELLRGLEKYVLSYVEMKPNSMMKPLRLDADWVLVVGEGSGYIAYVQENNNLVQRRLEEGDVFVVPSGRIFYLINSNDQQTFRLVNLLYTVSTPGRYE</sequence>
<reference evidence="2 3" key="1">
    <citation type="journal article" date="2021" name="Nat. Plants">
        <title>The Taxus genome provides insights into paclitaxel biosynthesis.</title>
        <authorList>
            <person name="Xiong X."/>
            <person name="Gou J."/>
            <person name="Liao Q."/>
            <person name="Li Y."/>
            <person name="Zhou Q."/>
            <person name="Bi G."/>
            <person name="Li C."/>
            <person name="Du R."/>
            <person name="Wang X."/>
            <person name="Sun T."/>
            <person name="Guo L."/>
            <person name="Liang H."/>
            <person name="Lu P."/>
            <person name="Wu Y."/>
            <person name="Zhang Z."/>
            <person name="Ro D.K."/>
            <person name="Shang Y."/>
            <person name="Huang S."/>
            <person name="Yan J."/>
        </authorList>
    </citation>
    <scope>NUCLEOTIDE SEQUENCE [LARGE SCALE GENOMIC DNA]</scope>
    <source>
        <strain evidence="2">Ta-2019</strain>
    </source>
</reference>
<evidence type="ECO:0000259" key="1">
    <source>
        <dbReference type="SMART" id="SM00835"/>
    </source>
</evidence>
<dbReference type="SUPFAM" id="SSF51182">
    <property type="entry name" value="RmlC-like cupins"/>
    <property type="match status" value="1"/>
</dbReference>
<gene>
    <name evidence="2" type="ORF">KI387_012650</name>
</gene>
<dbReference type="PANTHER" id="PTHR31189:SF13">
    <property type="entry name" value="CUPINCIN"/>
    <property type="match status" value="1"/>
</dbReference>
<dbReference type="EMBL" id="JAHRHJ020000009">
    <property type="protein sequence ID" value="KAH9301067.1"/>
    <property type="molecule type" value="Genomic_DNA"/>
</dbReference>
<dbReference type="Gene3D" id="2.60.120.10">
    <property type="entry name" value="Jelly Rolls"/>
    <property type="match status" value="1"/>
</dbReference>
<organism evidence="2 3">
    <name type="scientific">Taxus chinensis</name>
    <name type="common">Chinese yew</name>
    <name type="synonym">Taxus wallichiana var. chinensis</name>
    <dbReference type="NCBI Taxonomy" id="29808"/>
    <lineage>
        <taxon>Eukaryota</taxon>
        <taxon>Viridiplantae</taxon>
        <taxon>Streptophyta</taxon>
        <taxon>Embryophyta</taxon>
        <taxon>Tracheophyta</taxon>
        <taxon>Spermatophyta</taxon>
        <taxon>Pinopsida</taxon>
        <taxon>Pinidae</taxon>
        <taxon>Conifers II</taxon>
        <taxon>Cupressales</taxon>
        <taxon>Taxaceae</taxon>
        <taxon>Taxus</taxon>
    </lineage>
</organism>
<dbReference type="InterPro" id="IPR014710">
    <property type="entry name" value="RmlC-like_jellyroll"/>
</dbReference>
<dbReference type="PANTHER" id="PTHR31189">
    <property type="entry name" value="OS03G0336100 PROTEIN-RELATED"/>
    <property type="match status" value="1"/>
</dbReference>
<dbReference type="InterPro" id="IPR050253">
    <property type="entry name" value="Seed_Storage-Functional"/>
</dbReference>
<protein>
    <recommendedName>
        <fullName evidence="1">Cupin type-1 domain-containing protein</fullName>
    </recommendedName>
</protein>
<dbReference type="Proteomes" id="UP000824469">
    <property type="component" value="Unassembled WGS sequence"/>
</dbReference>
<dbReference type="InterPro" id="IPR011051">
    <property type="entry name" value="RmlC_Cupin_sf"/>
</dbReference>
<proteinExistence type="predicted"/>
<name>A0AA38CIZ9_TAXCH</name>
<dbReference type="AlphaFoldDB" id="A0AA38CIZ9"/>
<evidence type="ECO:0000313" key="3">
    <source>
        <dbReference type="Proteomes" id="UP000824469"/>
    </source>
</evidence>
<dbReference type="SMART" id="SM00835">
    <property type="entry name" value="Cupin_1"/>
    <property type="match status" value="1"/>
</dbReference>